<feature type="domain" description="Histidine kinase" evidence="12">
    <location>
        <begin position="126"/>
        <end position="333"/>
    </location>
</feature>
<organism evidence="13 14">
    <name type="scientific">Qiania dongpingensis</name>
    <dbReference type="NCBI Taxonomy" id="2763669"/>
    <lineage>
        <taxon>Bacteria</taxon>
        <taxon>Bacillati</taxon>
        <taxon>Bacillota</taxon>
        <taxon>Clostridia</taxon>
        <taxon>Lachnospirales</taxon>
        <taxon>Lachnospiraceae</taxon>
        <taxon>Qiania</taxon>
    </lineage>
</organism>
<dbReference type="GO" id="GO:0005886">
    <property type="term" value="C:plasma membrane"/>
    <property type="evidence" value="ECO:0007669"/>
    <property type="project" value="UniProtKB-SubCell"/>
</dbReference>
<feature type="transmembrane region" description="Helical" evidence="11">
    <location>
        <begin position="12"/>
        <end position="29"/>
    </location>
</feature>
<dbReference type="GO" id="GO:0016036">
    <property type="term" value="P:cellular response to phosphate starvation"/>
    <property type="evidence" value="ECO:0007669"/>
    <property type="project" value="TreeGrafter"/>
</dbReference>
<evidence type="ECO:0000313" key="13">
    <source>
        <dbReference type="EMBL" id="QNM05471.1"/>
    </source>
</evidence>
<sequence>MKISEYVRDKWAFIGTGVLLYAVAAWFLWMTGTELPVIIMTGILYFSGFAGIGAYDCMQKKRYYDKLNEAWEELEEKSYLTEIIKFPGFYDGKLMYEVIRKNEKYLNDIIADQQAEMMEYKKYVETWVHEIKTPIAVEHLIIENNKSPITSSLEEEVDKVEAYVEQLLYYTKSGSLEGDYMIQPVILKKLVSEAIRKNKKMMVAVGMIPKLENLEYEILTDTKWMGFILGQIITNSVKYSDSHKKPHITFEAAKSEKHMIEFSVWDNGIGIPEGDLSRVFLKGFTGENGRRVRHSTGMGLYLCKSLCDKMEIPLEIHSKCGEGTRINFLFKQN</sequence>
<gene>
    <name evidence="13" type="ORF">H9Q78_13735</name>
</gene>
<dbReference type="Gene3D" id="3.30.565.10">
    <property type="entry name" value="Histidine kinase-like ATPase, C-terminal domain"/>
    <property type="match status" value="1"/>
</dbReference>
<evidence type="ECO:0000256" key="10">
    <source>
        <dbReference type="ARBA" id="ARBA00023136"/>
    </source>
</evidence>
<keyword evidence="8 11" id="KW-1133">Transmembrane helix</keyword>
<dbReference type="SUPFAM" id="SSF55874">
    <property type="entry name" value="ATPase domain of HSP90 chaperone/DNA topoisomerase II/histidine kinase"/>
    <property type="match status" value="1"/>
</dbReference>
<keyword evidence="7 13" id="KW-0418">Kinase</keyword>
<keyword evidence="14" id="KW-1185">Reference proteome</keyword>
<evidence type="ECO:0000256" key="5">
    <source>
        <dbReference type="ARBA" id="ARBA00022679"/>
    </source>
</evidence>
<evidence type="ECO:0000256" key="4">
    <source>
        <dbReference type="ARBA" id="ARBA00022475"/>
    </source>
</evidence>
<evidence type="ECO:0000256" key="9">
    <source>
        <dbReference type="ARBA" id="ARBA00023012"/>
    </source>
</evidence>
<dbReference type="KEGG" id="qdo:H9Q78_13735"/>
<keyword evidence="10 11" id="KW-0472">Membrane</keyword>
<dbReference type="EMBL" id="CP060634">
    <property type="protein sequence ID" value="QNM05471.1"/>
    <property type="molecule type" value="Genomic_DNA"/>
</dbReference>
<keyword evidence="6 11" id="KW-0812">Transmembrane</keyword>
<protein>
    <recommendedName>
        <fullName evidence="3">histidine kinase</fullName>
        <ecNumber evidence="3">2.7.13.3</ecNumber>
    </recommendedName>
</protein>
<dbReference type="AlphaFoldDB" id="A0A7G9G3T9"/>
<dbReference type="InterPro" id="IPR050351">
    <property type="entry name" value="BphY/WalK/GraS-like"/>
</dbReference>
<dbReference type="EC" id="2.7.13.3" evidence="3"/>
<name>A0A7G9G3T9_9FIRM</name>
<evidence type="ECO:0000256" key="7">
    <source>
        <dbReference type="ARBA" id="ARBA00022777"/>
    </source>
</evidence>
<evidence type="ECO:0000256" key="6">
    <source>
        <dbReference type="ARBA" id="ARBA00022692"/>
    </source>
</evidence>
<evidence type="ECO:0000256" key="8">
    <source>
        <dbReference type="ARBA" id="ARBA00022989"/>
    </source>
</evidence>
<evidence type="ECO:0000256" key="2">
    <source>
        <dbReference type="ARBA" id="ARBA00004651"/>
    </source>
</evidence>
<keyword evidence="9" id="KW-0902">Two-component regulatory system</keyword>
<dbReference type="SMART" id="SM00387">
    <property type="entry name" value="HATPase_c"/>
    <property type="match status" value="1"/>
</dbReference>
<dbReference type="PANTHER" id="PTHR45453">
    <property type="entry name" value="PHOSPHATE REGULON SENSOR PROTEIN PHOR"/>
    <property type="match status" value="1"/>
</dbReference>
<keyword evidence="5" id="KW-0808">Transferase</keyword>
<dbReference type="Pfam" id="PF02518">
    <property type="entry name" value="HATPase_c"/>
    <property type="match status" value="1"/>
</dbReference>
<accession>A0A7G9G3T9</accession>
<dbReference type="RefSeq" id="WP_249302511.1">
    <property type="nucleotide sequence ID" value="NZ_CP060634.1"/>
</dbReference>
<dbReference type="PROSITE" id="PS50109">
    <property type="entry name" value="HIS_KIN"/>
    <property type="match status" value="1"/>
</dbReference>
<feature type="transmembrane region" description="Helical" evidence="11">
    <location>
        <begin position="35"/>
        <end position="55"/>
    </location>
</feature>
<evidence type="ECO:0000256" key="3">
    <source>
        <dbReference type="ARBA" id="ARBA00012438"/>
    </source>
</evidence>
<evidence type="ECO:0000259" key="12">
    <source>
        <dbReference type="PROSITE" id="PS50109"/>
    </source>
</evidence>
<dbReference type="Proteomes" id="UP000515823">
    <property type="component" value="Chromosome"/>
</dbReference>
<comment type="catalytic activity">
    <reaction evidence="1">
        <text>ATP + protein L-histidine = ADP + protein N-phospho-L-histidine.</text>
        <dbReference type="EC" id="2.7.13.3"/>
    </reaction>
</comment>
<evidence type="ECO:0000256" key="11">
    <source>
        <dbReference type="SAM" id="Phobius"/>
    </source>
</evidence>
<dbReference type="GO" id="GO:0004721">
    <property type="term" value="F:phosphoprotein phosphatase activity"/>
    <property type="evidence" value="ECO:0007669"/>
    <property type="project" value="TreeGrafter"/>
</dbReference>
<dbReference type="InterPro" id="IPR036890">
    <property type="entry name" value="HATPase_C_sf"/>
</dbReference>
<evidence type="ECO:0000313" key="14">
    <source>
        <dbReference type="Proteomes" id="UP000515823"/>
    </source>
</evidence>
<dbReference type="PANTHER" id="PTHR45453:SF2">
    <property type="entry name" value="HISTIDINE KINASE"/>
    <property type="match status" value="1"/>
</dbReference>
<evidence type="ECO:0000256" key="1">
    <source>
        <dbReference type="ARBA" id="ARBA00000085"/>
    </source>
</evidence>
<keyword evidence="4" id="KW-1003">Cell membrane</keyword>
<reference evidence="13 14" key="1">
    <citation type="submission" date="2020-08" db="EMBL/GenBank/DDBJ databases">
        <authorList>
            <person name="Liu C."/>
            <person name="Sun Q."/>
        </authorList>
    </citation>
    <scope>NUCLEOTIDE SEQUENCE [LARGE SCALE GENOMIC DNA]</scope>
    <source>
        <strain evidence="13 14">NSJ-38</strain>
    </source>
</reference>
<dbReference type="InterPro" id="IPR003594">
    <property type="entry name" value="HATPase_dom"/>
</dbReference>
<dbReference type="GO" id="GO:0000155">
    <property type="term" value="F:phosphorelay sensor kinase activity"/>
    <property type="evidence" value="ECO:0007669"/>
    <property type="project" value="TreeGrafter"/>
</dbReference>
<comment type="subcellular location">
    <subcellularLocation>
        <location evidence="2">Cell membrane</location>
        <topology evidence="2">Multi-pass membrane protein</topology>
    </subcellularLocation>
</comment>
<dbReference type="InterPro" id="IPR005467">
    <property type="entry name" value="His_kinase_dom"/>
</dbReference>
<proteinExistence type="predicted"/>